<dbReference type="Proteomes" id="UP000006038">
    <property type="component" value="Chromosome 9"/>
</dbReference>
<dbReference type="Gramene" id="OB09G17030.1">
    <property type="protein sequence ID" value="OB09G17030.1"/>
    <property type="gene ID" value="OB09G17030"/>
</dbReference>
<accession>J3MXH4</accession>
<dbReference type="HOGENOM" id="CLU_2531112_0_0_1"/>
<name>J3MXH4_ORYBR</name>
<dbReference type="EnsemblPlants" id="OB09G17030.1">
    <property type="protein sequence ID" value="OB09G17030.1"/>
    <property type="gene ID" value="OB09G17030"/>
</dbReference>
<sequence length="84" mass="9631">MQSARCVLTLFCQPHRHRSVAPRAPTVFHLHRAAVQLQINTKTRSDGEEEQKPNPSVNKYTAAYRTRLLETAMAGYVWRGRPDL</sequence>
<organism evidence="1">
    <name type="scientific">Oryza brachyantha</name>
    <name type="common">malo sina</name>
    <dbReference type="NCBI Taxonomy" id="4533"/>
    <lineage>
        <taxon>Eukaryota</taxon>
        <taxon>Viridiplantae</taxon>
        <taxon>Streptophyta</taxon>
        <taxon>Embryophyta</taxon>
        <taxon>Tracheophyta</taxon>
        <taxon>Spermatophyta</taxon>
        <taxon>Magnoliopsida</taxon>
        <taxon>Liliopsida</taxon>
        <taxon>Poales</taxon>
        <taxon>Poaceae</taxon>
        <taxon>BOP clade</taxon>
        <taxon>Oryzoideae</taxon>
        <taxon>Oryzeae</taxon>
        <taxon>Oryzinae</taxon>
        <taxon>Oryza</taxon>
    </lineage>
</organism>
<keyword evidence="2" id="KW-1185">Reference proteome</keyword>
<evidence type="ECO:0000313" key="2">
    <source>
        <dbReference type="Proteomes" id="UP000006038"/>
    </source>
</evidence>
<protein>
    <submittedName>
        <fullName evidence="1">Uncharacterized protein</fullName>
    </submittedName>
</protein>
<proteinExistence type="predicted"/>
<reference evidence="1" key="1">
    <citation type="journal article" date="2013" name="Nat. Commun.">
        <title>Whole-genome sequencing of Oryza brachyantha reveals mechanisms underlying Oryza genome evolution.</title>
        <authorList>
            <person name="Chen J."/>
            <person name="Huang Q."/>
            <person name="Gao D."/>
            <person name="Wang J."/>
            <person name="Lang Y."/>
            <person name="Liu T."/>
            <person name="Li B."/>
            <person name="Bai Z."/>
            <person name="Luis Goicoechea J."/>
            <person name="Liang C."/>
            <person name="Chen C."/>
            <person name="Zhang W."/>
            <person name="Sun S."/>
            <person name="Liao Y."/>
            <person name="Zhang X."/>
            <person name="Yang L."/>
            <person name="Song C."/>
            <person name="Wang M."/>
            <person name="Shi J."/>
            <person name="Liu G."/>
            <person name="Liu J."/>
            <person name="Zhou H."/>
            <person name="Zhou W."/>
            <person name="Yu Q."/>
            <person name="An N."/>
            <person name="Chen Y."/>
            <person name="Cai Q."/>
            <person name="Wang B."/>
            <person name="Liu B."/>
            <person name="Min J."/>
            <person name="Huang Y."/>
            <person name="Wu H."/>
            <person name="Li Z."/>
            <person name="Zhang Y."/>
            <person name="Yin Y."/>
            <person name="Song W."/>
            <person name="Jiang J."/>
            <person name="Jackson S.A."/>
            <person name="Wing R.A."/>
            <person name="Wang J."/>
            <person name="Chen M."/>
        </authorList>
    </citation>
    <scope>NUCLEOTIDE SEQUENCE [LARGE SCALE GENOMIC DNA]</scope>
    <source>
        <strain evidence="1">cv. IRGC 101232</strain>
    </source>
</reference>
<dbReference type="AlphaFoldDB" id="J3MXH4"/>
<evidence type="ECO:0000313" key="1">
    <source>
        <dbReference type="EnsemblPlants" id="OB09G17030.1"/>
    </source>
</evidence>
<reference evidence="1" key="2">
    <citation type="submission" date="2013-04" db="UniProtKB">
        <authorList>
            <consortium name="EnsemblPlants"/>
        </authorList>
    </citation>
    <scope>IDENTIFICATION</scope>
</reference>